<dbReference type="Proteomes" id="UP001139171">
    <property type="component" value="Unassembled WGS sequence"/>
</dbReference>
<dbReference type="PROSITE" id="PS51257">
    <property type="entry name" value="PROKAR_LIPOPROTEIN"/>
    <property type="match status" value="1"/>
</dbReference>
<proteinExistence type="predicted"/>
<dbReference type="EMBL" id="JAJNAG010000005">
    <property type="protein sequence ID" value="MCD1125208.1"/>
    <property type="molecule type" value="Genomic_DNA"/>
</dbReference>
<keyword evidence="2" id="KW-1185">Reference proteome</keyword>
<sequence length="106" mass="11531">MKRLITVLIFLLVGCGQDKAPVEIESFRYSYPQLSSLVLLKIRVTSISETEKVIINDIIVNKGNCISTSGVFKGKILNYGQYVEGVFTAGSGYSCTPSLILTALGH</sequence>
<evidence type="ECO:0000313" key="1">
    <source>
        <dbReference type="EMBL" id="MCD1125208.1"/>
    </source>
</evidence>
<gene>
    <name evidence="1" type="ORF">LPW36_04060</name>
</gene>
<name>A0A9X1SJ70_9GAMM</name>
<dbReference type="AlphaFoldDB" id="A0A9X1SJ70"/>
<reference evidence="1" key="1">
    <citation type="submission" date="2021-11" db="EMBL/GenBank/DDBJ databases">
        <title>Jinshanibacter sp. isolated from one year old Eriocheir sinensis.</title>
        <authorList>
            <person name="Li J.-Y."/>
            <person name="He W."/>
            <person name="Gao T.-H."/>
        </authorList>
    </citation>
    <scope>NUCLEOTIDE SEQUENCE</scope>
    <source>
        <strain evidence="1">LJY008</strain>
    </source>
</reference>
<accession>A0A9X1SJ70</accession>
<evidence type="ECO:0000313" key="2">
    <source>
        <dbReference type="Proteomes" id="UP001139171"/>
    </source>
</evidence>
<protein>
    <recommendedName>
        <fullName evidence="3">Lipoprotein</fullName>
    </recommendedName>
</protein>
<evidence type="ECO:0008006" key="3">
    <source>
        <dbReference type="Google" id="ProtNLM"/>
    </source>
</evidence>
<dbReference type="RefSeq" id="WP_230608196.1">
    <property type="nucleotide sequence ID" value="NZ_JAJNAG010000005.1"/>
</dbReference>
<organism evidence="1 2">
    <name type="scientific">Limnobaculum eriocheiris</name>
    <dbReference type="NCBI Taxonomy" id="2897391"/>
    <lineage>
        <taxon>Bacteria</taxon>
        <taxon>Pseudomonadati</taxon>
        <taxon>Pseudomonadota</taxon>
        <taxon>Gammaproteobacteria</taxon>
        <taxon>Enterobacterales</taxon>
        <taxon>Budviciaceae</taxon>
        <taxon>Limnobaculum</taxon>
    </lineage>
</organism>
<comment type="caution">
    <text evidence="1">The sequence shown here is derived from an EMBL/GenBank/DDBJ whole genome shotgun (WGS) entry which is preliminary data.</text>
</comment>